<comment type="cofactor">
    <cofactor evidence="8">
        <name>[4Fe-4S] cluster</name>
        <dbReference type="ChEBI" id="CHEBI:49883"/>
    </cofactor>
    <text evidence="8">Binds 2 [4Fe-4S] clusters per subunit.</text>
</comment>
<dbReference type="Pfam" id="PF13375">
    <property type="entry name" value="RnfC_N"/>
    <property type="match status" value="1"/>
</dbReference>
<dbReference type="PROSITE" id="PS51379">
    <property type="entry name" value="4FE4S_FER_2"/>
    <property type="match status" value="2"/>
</dbReference>
<feature type="binding site" evidence="8">
    <location>
        <position position="374"/>
    </location>
    <ligand>
        <name>[4Fe-4S] cluster</name>
        <dbReference type="ChEBI" id="CHEBI:49883"/>
        <label>1</label>
    </ligand>
</feature>
<dbReference type="GO" id="GO:0005886">
    <property type="term" value="C:plasma membrane"/>
    <property type="evidence" value="ECO:0007669"/>
    <property type="project" value="UniProtKB-SubCell"/>
</dbReference>
<keyword evidence="8" id="KW-1003">Cell membrane</keyword>
<dbReference type="Pfam" id="PF13237">
    <property type="entry name" value="Fer4_10"/>
    <property type="match status" value="1"/>
</dbReference>
<feature type="binding site" evidence="8">
    <location>
        <position position="407"/>
    </location>
    <ligand>
        <name>[4Fe-4S] cluster</name>
        <dbReference type="ChEBI" id="CHEBI:49883"/>
        <label>2</label>
    </ligand>
</feature>
<dbReference type="PANTHER" id="PTHR43034:SF2">
    <property type="entry name" value="ION-TRANSLOCATING OXIDOREDUCTASE COMPLEX SUBUNIT C"/>
    <property type="match status" value="1"/>
</dbReference>
<dbReference type="Pfam" id="PF10531">
    <property type="entry name" value="SLBB"/>
    <property type="match status" value="1"/>
</dbReference>
<keyword evidence="4 8" id="KW-0677">Repeat</keyword>
<evidence type="ECO:0000256" key="5">
    <source>
        <dbReference type="ARBA" id="ARBA00022982"/>
    </source>
</evidence>
<feature type="binding site" evidence="8">
    <location>
        <position position="371"/>
    </location>
    <ligand>
        <name>[4Fe-4S] cluster</name>
        <dbReference type="ChEBI" id="CHEBI:49883"/>
        <label>1</label>
    </ligand>
</feature>
<evidence type="ECO:0000256" key="1">
    <source>
        <dbReference type="ARBA" id="ARBA00022448"/>
    </source>
</evidence>
<dbReference type="AlphaFoldDB" id="A0A1D8GP65"/>
<dbReference type="InterPro" id="IPR017900">
    <property type="entry name" value="4Fe4S_Fe_S_CS"/>
</dbReference>
<evidence type="ECO:0000313" key="11">
    <source>
        <dbReference type="Proteomes" id="UP000095743"/>
    </source>
</evidence>
<comment type="similarity">
    <text evidence="8">Belongs to the 4Fe4S bacterial-type ferredoxin family. RnfC subfamily.</text>
</comment>
<dbReference type="InterPro" id="IPR011538">
    <property type="entry name" value="Nuo51_FMN-bd"/>
</dbReference>
<dbReference type="Pfam" id="PF01512">
    <property type="entry name" value="Complex1_51K"/>
    <property type="match status" value="1"/>
</dbReference>
<keyword evidence="11" id="KW-1185">Reference proteome</keyword>
<feature type="binding site" evidence="8">
    <location>
        <position position="410"/>
    </location>
    <ligand>
        <name>[4Fe-4S] cluster</name>
        <dbReference type="ChEBI" id="CHEBI:49883"/>
        <label>2</label>
    </ligand>
</feature>
<keyword evidence="8" id="KW-0472">Membrane</keyword>
<dbReference type="NCBIfam" id="NF003454">
    <property type="entry name" value="PRK05035.1"/>
    <property type="match status" value="1"/>
</dbReference>
<dbReference type="EMBL" id="CP017269">
    <property type="protein sequence ID" value="AOT72741.1"/>
    <property type="molecule type" value="Genomic_DNA"/>
</dbReference>
<feature type="binding site" evidence="8">
    <location>
        <position position="368"/>
    </location>
    <ligand>
        <name>[4Fe-4S] cluster</name>
        <dbReference type="ChEBI" id="CHEBI:49883"/>
        <label>1</label>
    </ligand>
</feature>
<keyword evidence="6 8" id="KW-0408">Iron</keyword>
<gene>
    <name evidence="8" type="primary">rnfC</name>
    <name evidence="10" type="ORF">Gferi_26210</name>
</gene>
<dbReference type="EC" id="7.-.-.-" evidence="8"/>
<evidence type="ECO:0000256" key="3">
    <source>
        <dbReference type="ARBA" id="ARBA00022723"/>
    </source>
</evidence>
<keyword evidence="5 8" id="KW-0249">Electron transport</keyword>
<evidence type="ECO:0000256" key="2">
    <source>
        <dbReference type="ARBA" id="ARBA00022485"/>
    </source>
</evidence>
<protein>
    <recommendedName>
        <fullName evidence="8">Ion-translocating oxidoreductase complex subunit C</fullName>
        <ecNumber evidence="8">7.-.-.-</ecNumber>
    </recommendedName>
    <alternativeName>
        <fullName evidence="8">Rnf electron transport complex subunit C</fullName>
    </alternativeName>
</protein>
<evidence type="ECO:0000256" key="4">
    <source>
        <dbReference type="ARBA" id="ARBA00022737"/>
    </source>
</evidence>
<dbReference type="Gene3D" id="3.40.50.11540">
    <property type="entry name" value="NADH-ubiquinone oxidoreductase 51kDa subunit"/>
    <property type="match status" value="1"/>
</dbReference>
<dbReference type="Proteomes" id="UP000095743">
    <property type="component" value="Chromosome"/>
</dbReference>
<dbReference type="InterPro" id="IPR017896">
    <property type="entry name" value="4Fe4S_Fe-S-bd"/>
</dbReference>
<sequence>MSMSFLSFRGGVHPPHFKEATARKGVERAAEPKVVTIPLQQHIGAPCEPLVKPGDRVKVGEKIGEANGFVSSPVHSSVSGEVKQVARMLTPTGEAVCIVIENDGLNTVHESVIPKGKIEDLSGKEILNIIKEAGIVGLGGAAFPTQVKLSPPPEKKIDTIILNGAECEPFLTADHRLMLENPEEVIYGLKAMMKVLDVNKAFIGIEDNKKDAIESMKKAVEKNDQIQIVGLHTKYPQGAEKQLIYACTKREVPSGGLPMDVGVVVNNVGTAAAISNALKTGMPLIERIATITGKGIKEPKNLLIKIGVSFKELIEQCGGYSGTPGKLIMGGPMMGLAQYTDEIPVIKGTSGILVLTPEEAKLPEPKPCIRCGKCVEICPAFIQPLFISAYALQNMHETAEKYNALDCIECGSCSFICPSKRPLLQSIRVTKREIIAKKRKVK</sequence>
<evidence type="ECO:0000256" key="8">
    <source>
        <dbReference type="HAMAP-Rule" id="MF_00461"/>
    </source>
</evidence>
<dbReference type="HAMAP" id="MF_00461">
    <property type="entry name" value="RsxC_RnfC"/>
    <property type="match status" value="1"/>
</dbReference>
<keyword evidence="2 8" id="KW-0004">4Fe-4S</keyword>
<dbReference type="GO" id="GO:0051539">
    <property type="term" value="F:4 iron, 4 sulfur cluster binding"/>
    <property type="evidence" value="ECO:0007669"/>
    <property type="project" value="UniProtKB-KW"/>
</dbReference>
<dbReference type="InterPro" id="IPR019554">
    <property type="entry name" value="Soluble_ligand-bd"/>
</dbReference>
<feature type="domain" description="4Fe-4S ferredoxin-type" evidence="9">
    <location>
        <begin position="358"/>
        <end position="390"/>
    </location>
</feature>
<evidence type="ECO:0000313" key="10">
    <source>
        <dbReference type="EMBL" id="AOT72741.1"/>
    </source>
</evidence>
<feature type="binding site" evidence="8">
    <location>
        <position position="417"/>
    </location>
    <ligand>
        <name>[4Fe-4S] cluster</name>
        <dbReference type="ChEBI" id="CHEBI:49883"/>
        <label>1</label>
    </ligand>
</feature>
<dbReference type="GO" id="GO:0009055">
    <property type="term" value="F:electron transfer activity"/>
    <property type="evidence" value="ECO:0007669"/>
    <property type="project" value="InterPro"/>
</dbReference>
<proteinExistence type="inferred from homology"/>
<dbReference type="InterPro" id="IPR010208">
    <property type="entry name" value="Ion_transpt_RnfC/RsxC"/>
</dbReference>
<accession>A0A1D8GP65</accession>
<dbReference type="GO" id="GO:0022900">
    <property type="term" value="P:electron transport chain"/>
    <property type="evidence" value="ECO:0007669"/>
    <property type="project" value="UniProtKB-UniRule"/>
</dbReference>
<dbReference type="SUPFAM" id="SSF142019">
    <property type="entry name" value="Nqo1 FMN-binding domain-like"/>
    <property type="match status" value="1"/>
</dbReference>
<evidence type="ECO:0000259" key="9">
    <source>
        <dbReference type="PROSITE" id="PS51379"/>
    </source>
</evidence>
<dbReference type="NCBIfam" id="TIGR01945">
    <property type="entry name" value="rnfC"/>
    <property type="match status" value="1"/>
</dbReference>
<dbReference type="Gene3D" id="3.30.70.20">
    <property type="match status" value="1"/>
</dbReference>
<dbReference type="SUPFAM" id="SSF46548">
    <property type="entry name" value="alpha-helical ferredoxin"/>
    <property type="match status" value="1"/>
</dbReference>
<comment type="subcellular location">
    <subcellularLocation>
        <location evidence="8">Cell membrane</location>
        <topology evidence="8">Peripheral membrane protein</topology>
    </subcellularLocation>
</comment>
<keyword evidence="3 8" id="KW-0479">Metal-binding</keyword>
<organism evidence="10 11">
    <name type="scientific">Geosporobacter ferrireducens</name>
    <dbReference type="NCBI Taxonomy" id="1424294"/>
    <lineage>
        <taxon>Bacteria</taxon>
        <taxon>Bacillati</taxon>
        <taxon>Bacillota</taxon>
        <taxon>Clostridia</taxon>
        <taxon>Peptostreptococcales</taxon>
        <taxon>Thermotaleaceae</taxon>
        <taxon>Geosporobacter</taxon>
    </lineage>
</organism>
<name>A0A1D8GP65_9FIRM</name>
<dbReference type="PROSITE" id="PS00198">
    <property type="entry name" value="4FE4S_FER_1"/>
    <property type="match status" value="1"/>
</dbReference>
<dbReference type="STRING" id="1424294.Gferi_26210"/>
<reference evidence="10 11" key="1">
    <citation type="submission" date="2016-09" db="EMBL/GenBank/DDBJ databases">
        <title>Genomic analysis reveals versatility of anaerobic energy metabolism of Geosporobacter ferrireducens IRF9 of phylum Firmicutes.</title>
        <authorList>
            <person name="Kim S.-J."/>
        </authorList>
    </citation>
    <scope>NUCLEOTIDE SEQUENCE [LARGE SCALE GENOMIC DNA]</scope>
    <source>
        <strain evidence="10 11">IRF9</strain>
    </source>
</reference>
<keyword evidence="8" id="KW-1278">Translocase</keyword>
<dbReference type="KEGG" id="gfe:Gferi_26210"/>
<comment type="subunit">
    <text evidence="8">The complex is composed of six subunits: RnfA, RnfB, RnfC, RnfD, RnfE and RnfG.</text>
</comment>
<comment type="function">
    <text evidence="8">Part of a membrane-bound complex that couples electron transfer with translocation of ions across the membrane.</text>
</comment>
<keyword evidence="7 8" id="KW-0411">Iron-sulfur</keyword>
<evidence type="ECO:0000256" key="6">
    <source>
        <dbReference type="ARBA" id="ARBA00023004"/>
    </source>
</evidence>
<dbReference type="InterPro" id="IPR026902">
    <property type="entry name" value="RnfC_N"/>
</dbReference>
<feature type="binding site" evidence="8">
    <location>
        <position position="378"/>
    </location>
    <ligand>
        <name>[4Fe-4S] cluster</name>
        <dbReference type="ChEBI" id="CHEBI:49883"/>
        <label>2</label>
    </ligand>
</feature>
<dbReference type="PANTHER" id="PTHR43034">
    <property type="entry name" value="ION-TRANSLOCATING OXIDOREDUCTASE COMPLEX SUBUNIT C"/>
    <property type="match status" value="1"/>
</dbReference>
<evidence type="ECO:0000256" key="7">
    <source>
        <dbReference type="ARBA" id="ARBA00023014"/>
    </source>
</evidence>
<dbReference type="InterPro" id="IPR037225">
    <property type="entry name" value="Nuo51_FMN-bd_sf"/>
</dbReference>
<keyword evidence="1 8" id="KW-0813">Transport</keyword>
<dbReference type="GO" id="GO:0046872">
    <property type="term" value="F:metal ion binding"/>
    <property type="evidence" value="ECO:0007669"/>
    <property type="project" value="UniProtKB-KW"/>
</dbReference>
<feature type="binding site" evidence="8">
    <location>
        <position position="413"/>
    </location>
    <ligand>
        <name>[4Fe-4S] cluster</name>
        <dbReference type="ChEBI" id="CHEBI:49883"/>
        <label>2</label>
    </ligand>
</feature>
<feature type="domain" description="4Fe-4S ferredoxin-type" evidence="9">
    <location>
        <begin position="398"/>
        <end position="427"/>
    </location>
</feature>